<gene>
    <name evidence="2" type="primary">At4g19070_1</name>
    <name evidence="2" type="ORF">g.45716</name>
</gene>
<reference evidence="2" key="1">
    <citation type="submission" date="2015-07" db="EMBL/GenBank/DDBJ databases">
        <title>Transcriptome Assembly of Anthurium amnicola.</title>
        <authorList>
            <person name="Suzuki J."/>
        </authorList>
    </citation>
    <scope>NUCLEOTIDE SEQUENCE</scope>
</reference>
<dbReference type="PROSITE" id="PS51257">
    <property type="entry name" value="PROKAR_LIPOPROTEIN"/>
    <property type="match status" value="1"/>
</dbReference>
<dbReference type="PANTHER" id="PTHR36778">
    <property type="entry name" value="CADMIUM-INDUCED PROTEIN AS8"/>
    <property type="match status" value="1"/>
</dbReference>
<proteinExistence type="predicted"/>
<protein>
    <submittedName>
        <fullName evidence="2">Cadmium-induced protein AS8</fullName>
    </submittedName>
</protein>
<feature type="transmembrane region" description="Helical" evidence="1">
    <location>
        <begin position="21"/>
        <end position="41"/>
    </location>
</feature>
<keyword evidence="1" id="KW-0472">Membrane</keyword>
<keyword evidence="1" id="KW-1133">Transmembrane helix</keyword>
<accession>A0A1D1YTI1</accession>
<evidence type="ECO:0000256" key="1">
    <source>
        <dbReference type="SAM" id="Phobius"/>
    </source>
</evidence>
<sequence length="219" mass="23648">MLPMIIKGLFRRYERWNPVHPTVGAFWGMGIGLGCGVGWGPGFGPEVIGYVGAGCGVGFSVGITLAGLGIGLPANALIEIPYNAFAMTSSSAVNALDFARSTALSTVKSVAGESWNYVVPQVTLLSKEACDGFSSFKSNFPLGQGVELTEIGKTISRHIQSALKCFDAFRNRQTAPGRAVVLIFLQLGMLWKLCINFEILLSCFQLQKYRRAKEVEPTF</sequence>
<dbReference type="PANTHER" id="PTHR36778:SF1">
    <property type="entry name" value="CADMIUM-INDUCED PROTEIN AS8"/>
    <property type="match status" value="1"/>
</dbReference>
<dbReference type="EMBL" id="GDJX01009979">
    <property type="protein sequence ID" value="JAT57957.1"/>
    <property type="molecule type" value="Transcribed_RNA"/>
</dbReference>
<keyword evidence="1" id="KW-0812">Transmembrane</keyword>
<feature type="transmembrane region" description="Helical" evidence="1">
    <location>
        <begin position="47"/>
        <end position="72"/>
    </location>
</feature>
<evidence type="ECO:0000313" key="2">
    <source>
        <dbReference type="EMBL" id="JAT57957.1"/>
    </source>
</evidence>
<organism evidence="2">
    <name type="scientific">Anthurium amnicola</name>
    <dbReference type="NCBI Taxonomy" id="1678845"/>
    <lineage>
        <taxon>Eukaryota</taxon>
        <taxon>Viridiplantae</taxon>
        <taxon>Streptophyta</taxon>
        <taxon>Embryophyta</taxon>
        <taxon>Tracheophyta</taxon>
        <taxon>Spermatophyta</taxon>
        <taxon>Magnoliopsida</taxon>
        <taxon>Liliopsida</taxon>
        <taxon>Araceae</taxon>
        <taxon>Pothoideae</taxon>
        <taxon>Potheae</taxon>
        <taxon>Anthurium</taxon>
    </lineage>
</organism>
<dbReference type="AlphaFoldDB" id="A0A1D1YTI1"/>
<dbReference type="InterPro" id="IPR037735">
    <property type="entry name" value="AS8-like"/>
</dbReference>
<feature type="transmembrane region" description="Helical" evidence="1">
    <location>
        <begin position="179"/>
        <end position="201"/>
    </location>
</feature>
<name>A0A1D1YTI1_9ARAE</name>